<proteinExistence type="predicted"/>
<accession>A0A9W6TNJ7</accession>
<gene>
    <name evidence="1" type="ORF">Pfra01_000070800</name>
</gene>
<dbReference type="EMBL" id="BSXT01000055">
    <property type="protein sequence ID" value="GMF16159.1"/>
    <property type="molecule type" value="Genomic_DNA"/>
</dbReference>
<protein>
    <submittedName>
        <fullName evidence="1">Unnamed protein product</fullName>
    </submittedName>
</protein>
<evidence type="ECO:0000313" key="1">
    <source>
        <dbReference type="EMBL" id="GMF16159.1"/>
    </source>
</evidence>
<dbReference type="Proteomes" id="UP001165121">
    <property type="component" value="Unassembled WGS sequence"/>
</dbReference>
<dbReference type="OrthoDB" id="117306at2759"/>
<keyword evidence="2" id="KW-1185">Reference proteome</keyword>
<dbReference type="AlphaFoldDB" id="A0A9W6TNJ7"/>
<organism evidence="1 2">
    <name type="scientific">Phytophthora fragariaefolia</name>
    <dbReference type="NCBI Taxonomy" id="1490495"/>
    <lineage>
        <taxon>Eukaryota</taxon>
        <taxon>Sar</taxon>
        <taxon>Stramenopiles</taxon>
        <taxon>Oomycota</taxon>
        <taxon>Peronosporomycetes</taxon>
        <taxon>Peronosporales</taxon>
        <taxon>Peronosporaceae</taxon>
        <taxon>Phytophthora</taxon>
    </lineage>
</organism>
<sequence length="116" mass="12691">MQDNSTPVDKKSGPAAVVRNLRKVLGVYILATGGSGQQDQIIRRDSTTAEKAALMVPRVVKDYQTFMGGVGVHDQLRLQRQMSGGRETLMKAESAANAHVRYVPCSRAPVTHEEVR</sequence>
<reference evidence="1" key="1">
    <citation type="submission" date="2023-04" db="EMBL/GenBank/DDBJ databases">
        <title>Phytophthora fragariaefolia NBRC 109709.</title>
        <authorList>
            <person name="Ichikawa N."/>
            <person name="Sato H."/>
            <person name="Tonouchi N."/>
        </authorList>
    </citation>
    <scope>NUCLEOTIDE SEQUENCE</scope>
    <source>
        <strain evidence="1">NBRC 109709</strain>
    </source>
</reference>
<name>A0A9W6TNJ7_9STRA</name>
<comment type="caution">
    <text evidence="1">The sequence shown here is derived from an EMBL/GenBank/DDBJ whole genome shotgun (WGS) entry which is preliminary data.</text>
</comment>
<evidence type="ECO:0000313" key="2">
    <source>
        <dbReference type="Proteomes" id="UP001165121"/>
    </source>
</evidence>